<dbReference type="InterPro" id="IPR025413">
    <property type="entry name" value="YpzG-like"/>
</dbReference>
<organism evidence="1 2">
    <name type="scientific">Calidifontibacillus erzurumensis</name>
    <dbReference type="NCBI Taxonomy" id="2741433"/>
    <lineage>
        <taxon>Bacteria</taxon>
        <taxon>Bacillati</taxon>
        <taxon>Bacillota</taxon>
        <taxon>Bacilli</taxon>
        <taxon>Bacillales</taxon>
        <taxon>Bacillaceae</taxon>
        <taxon>Calidifontibacillus/Schinkia group</taxon>
        <taxon>Calidifontibacillus</taxon>
    </lineage>
</organism>
<comment type="caution">
    <text evidence="1">The sequence shown here is derived from an EMBL/GenBank/DDBJ whole genome shotgun (WGS) entry which is preliminary data.</text>
</comment>
<name>A0A8J8KCM0_9BACI</name>
<proteinExistence type="predicted"/>
<gene>
    <name evidence="1" type="ORF">HR057_10245</name>
</gene>
<dbReference type="Proteomes" id="UP000625804">
    <property type="component" value="Unassembled WGS sequence"/>
</dbReference>
<keyword evidence="2" id="KW-1185">Reference proteome</keyword>
<accession>A0A8J8KCM0</accession>
<dbReference type="Pfam" id="PF14139">
    <property type="entry name" value="YpzG"/>
    <property type="match status" value="1"/>
</dbReference>
<evidence type="ECO:0000313" key="2">
    <source>
        <dbReference type="Proteomes" id="UP000625804"/>
    </source>
</evidence>
<reference evidence="1" key="1">
    <citation type="submission" date="2020-06" db="EMBL/GenBank/DDBJ databases">
        <title>A novel thermopfilic bacterium from Erzurum, Turkey.</title>
        <authorList>
            <person name="Adiguzel A."/>
            <person name="Ay H."/>
            <person name="Baltaci M.O."/>
        </authorList>
    </citation>
    <scope>NUCLEOTIDE SEQUENCE</scope>
    <source>
        <strain evidence="1">P2</strain>
    </source>
</reference>
<evidence type="ECO:0000313" key="1">
    <source>
        <dbReference type="EMBL" id="NSL52133.1"/>
    </source>
</evidence>
<sequence length="51" mass="6148">MGKYKKFYDNLYKDPFLKGHANPKHSWHQINGETRQTVNQIILETETRKRS</sequence>
<protein>
    <submittedName>
        <fullName evidence="1">YpzG family protein</fullName>
    </submittedName>
</protein>
<dbReference type="AlphaFoldDB" id="A0A8J8KCM0"/>
<dbReference type="EMBL" id="JABTTE010000013">
    <property type="protein sequence ID" value="NSL52133.1"/>
    <property type="molecule type" value="Genomic_DNA"/>
</dbReference>
<dbReference type="RefSeq" id="WP_173731339.1">
    <property type="nucleotide sequence ID" value="NZ_JABTTE010000013.1"/>
</dbReference>